<dbReference type="FunCoup" id="A0A066VHU3">
    <property type="interactions" value="864"/>
</dbReference>
<dbReference type="AlphaFoldDB" id="A0A066VHU3"/>
<dbReference type="InParanoid" id="A0A066VHU3"/>
<evidence type="ECO:0000256" key="2">
    <source>
        <dbReference type="ARBA" id="ARBA00022448"/>
    </source>
</evidence>
<organism evidence="8 9">
    <name type="scientific">Tilletiaria anomala (strain ATCC 24038 / CBS 436.72 / UBC 951)</name>
    <dbReference type="NCBI Taxonomy" id="1037660"/>
    <lineage>
        <taxon>Eukaryota</taxon>
        <taxon>Fungi</taxon>
        <taxon>Dikarya</taxon>
        <taxon>Basidiomycota</taxon>
        <taxon>Ustilaginomycotina</taxon>
        <taxon>Exobasidiomycetes</taxon>
        <taxon>Georgefischeriales</taxon>
        <taxon>Tilletiariaceae</taxon>
        <taxon>Tilletiaria</taxon>
    </lineage>
</organism>
<evidence type="ECO:0000256" key="3">
    <source>
        <dbReference type="ARBA" id="ARBA00022490"/>
    </source>
</evidence>
<dbReference type="InterPro" id="IPR011989">
    <property type="entry name" value="ARM-like"/>
</dbReference>
<dbReference type="SUPFAM" id="SSF48371">
    <property type="entry name" value="ARM repeat"/>
    <property type="match status" value="1"/>
</dbReference>
<feature type="compositionally biased region" description="Basic and acidic residues" evidence="6">
    <location>
        <begin position="332"/>
        <end position="356"/>
    </location>
</feature>
<dbReference type="EMBL" id="JMSN01000084">
    <property type="protein sequence ID" value="KDN41076.1"/>
    <property type="molecule type" value="Genomic_DNA"/>
</dbReference>
<keyword evidence="2" id="KW-0813">Transport</keyword>
<feature type="compositionally biased region" description="Acidic residues" evidence="6">
    <location>
        <begin position="378"/>
        <end position="396"/>
    </location>
</feature>
<keyword evidence="3" id="KW-0963">Cytoplasm</keyword>
<evidence type="ECO:0000256" key="6">
    <source>
        <dbReference type="SAM" id="MobiDB-lite"/>
    </source>
</evidence>
<dbReference type="OrthoDB" id="951172at2759"/>
<dbReference type="STRING" id="1037660.A0A066VHU3"/>
<dbReference type="FunFam" id="1.25.10.10:FF:000402">
    <property type="entry name" value="Related to importin beta-2 subunit (Transportin)"/>
    <property type="match status" value="1"/>
</dbReference>
<keyword evidence="9" id="KW-1185">Reference proteome</keyword>
<protein>
    <submittedName>
        <fullName evidence="8">ARM repeat-containing protein</fullName>
    </submittedName>
</protein>
<feature type="region of interest" description="Disordered" evidence="6">
    <location>
        <begin position="325"/>
        <end position="371"/>
    </location>
</feature>
<dbReference type="Pfam" id="PF25574">
    <property type="entry name" value="TPR_IMB1"/>
    <property type="match status" value="1"/>
</dbReference>
<evidence type="ECO:0000313" key="9">
    <source>
        <dbReference type="Proteomes" id="UP000027361"/>
    </source>
</evidence>
<keyword evidence="4" id="KW-0677">Repeat</keyword>
<dbReference type="Gene3D" id="1.25.10.10">
    <property type="entry name" value="Leucine-rich Repeat Variant"/>
    <property type="match status" value="2"/>
</dbReference>
<dbReference type="Proteomes" id="UP000027361">
    <property type="component" value="Unassembled WGS sequence"/>
</dbReference>
<name>A0A066VHU3_TILAU</name>
<feature type="region of interest" description="Disordered" evidence="6">
    <location>
        <begin position="378"/>
        <end position="397"/>
    </location>
</feature>
<dbReference type="HOGENOM" id="CLU_008136_1_0_1"/>
<gene>
    <name evidence="8" type="ORF">K437DRAFT_238554</name>
</gene>
<sequence length="924" mass="102916">MAAAVAQWQPDQGILQQCISMLEDTSNTSREVQLGVTDRLNHMSKLPDYTSYLTYIFTHFSPNEFSASPIAGIIVKNEINEQHNSIPTQSIEYIKSVIFPVLRSSDEILRRTAGLVVVALLNAEGLEGWPQGVMELINMMNSQDPSTMEGAFNVFAKLSEDMPQLLETCTINGMRPIEGLIPGWIQAAEYHEKRIRAHALNSLNRMTDIASPTLLQHIDSYIQALFRLASDPEANVRRFVCQAFVCILGARPDKLIPELRAVVDYMIYSTQDKDEDTALEACEFWLEFAEDDAIFVQLAPYLGQILPVLLKCMVYSEEDLMIMGGDEDDADVPDRPEDIRPRHYGGADHRNERLDENGQPIDGQGTSKSRAVIDAEFDAEEEDYDDDDDEEDDESVGEWNLRKCSAAALDVLALKFNDAMLETLFPHLKDRIFSQEWMEREVGILALGAIAEGCIGGVEPHLPTLIPFLINSLNDSKPLVRSIACWTLGRYCRWCIADTSEQHLNTYFIPLMEGLLRMVLDGNKRVQEAGCSAFATLEEEAGPIIAPYLGPVLTGLVTAFQKYQRKNLLILYDAIGTLADSVGAALNRPEYINILLPPLIQKWQALSNEDADLIPLLECLSSVTIAVGEGFAPFAQPVFQRCVLIVDEVIKRYQAGTADEYDDGKTFVIVALDLLSGLTQGLQGLARELVGSTQPSILPLLSLCVQTPESSIRQSAYALLGDLAISAFDLLRPSLPQIMPELVSQIEDQPQPENVSVCNNAAWATGEIALQYGSDPELHQWVPPLMERLVPVLLNPKSVKSLTENAAVTIGRLGLVCPELVAPHLEIFIERWCQALWDIKDNEEKDSAFRGLCQMIKVNPNGVAKSFVYFCMAVVRWTTPSAELNNMFISILTGFKDMSGAQWEEQKKHFPPLIVQRLQSRYGL</sequence>
<reference evidence="8 9" key="1">
    <citation type="submission" date="2014-05" db="EMBL/GenBank/DDBJ databases">
        <title>Draft genome sequence of a rare smut relative, Tilletiaria anomala UBC 951.</title>
        <authorList>
            <consortium name="DOE Joint Genome Institute"/>
            <person name="Toome M."/>
            <person name="Kuo A."/>
            <person name="Henrissat B."/>
            <person name="Lipzen A."/>
            <person name="Tritt A."/>
            <person name="Yoshinaga Y."/>
            <person name="Zane M."/>
            <person name="Barry K."/>
            <person name="Grigoriev I.V."/>
            <person name="Spatafora J.W."/>
            <person name="Aimea M.C."/>
        </authorList>
    </citation>
    <scope>NUCLEOTIDE SEQUENCE [LARGE SCALE GENOMIC DNA]</scope>
    <source>
        <strain evidence="8 9">UBC 951</strain>
    </source>
</reference>
<evidence type="ECO:0000313" key="8">
    <source>
        <dbReference type="EMBL" id="KDN41076.1"/>
    </source>
</evidence>
<evidence type="ECO:0000256" key="5">
    <source>
        <dbReference type="ARBA" id="ARBA00022927"/>
    </source>
</evidence>
<dbReference type="InterPro" id="IPR058584">
    <property type="entry name" value="IMB1_TNPO1-like_TPR"/>
</dbReference>
<comment type="subcellular location">
    <subcellularLocation>
        <location evidence="1">Cytoplasm</location>
    </subcellularLocation>
</comment>
<proteinExistence type="predicted"/>
<evidence type="ECO:0000259" key="7">
    <source>
        <dbReference type="Pfam" id="PF25574"/>
    </source>
</evidence>
<dbReference type="OMA" id="AQEGAMS"/>
<dbReference type="GO" id="GO:0005737">
    <property type="term" value="C:cytoplasm"/>
    <property type="evidence" value="ECO:0007669"/>
    <property type="project" value="UniProtKB-SubCell"/>
</dbReference>
<accession>A0A066VHU3</accession>
<feature type="domain" description="Importin subunit beta-1/Transportin-1-like TPR repeats" evidence="7">
    <location>
        <begin position="512"/>
        <end position="724"/>
    </location>
</feature>
<dbReference type="GO" id="GO:0006606">
    <property type="term" value="P:protein import into nucleus"/>
    <property type="evidence" value="ECO:0007669"/>
    <property type="project" value="InterPro"/>
</dbReference>
<evidence type="ECO:0000256" key="1">
    <source>
        <dbReference type="ARBA" id="ARBA00004496"/>
    </source>
</evidence>
<comment type="caution">
    <text evidence="8">The sequence shown here is derived from an EMBL/GenBank/DDBJ whole genome shotgun (WGS) entry which is preliminary data.</text>
</comment>
<dbReference type="InterPro" id="IPR040122">
    <property type="entry name" value="Importin_beta"/>
</dbReference>
<dbReference type="RefSeq" id="XP_013241592.1">
    <property type="nucleotide sequence ID" value="XM_013386138.1"/>
</dbReference>
<dbReference type="InterPro" id="IPR016024">
    <property type="entry name" value="ARM-type_fold"/>
</dbReference>
<keyword evidence="5" id="KW-0653">Protein transport</keyword>
<dbReference type="Pfam" id="PF13513">
    <property type="entry name" value="HEAT_EZ"/>
    <property type="match status" value="1"/>
</dbReference>
<dbReference type="PANTHER" id="PTHR10527">
    <property type="entry name" value="IMPORTIN BETA"/>
    <property type="match status" value="1"/>
</dbReference>
<dbReference type="GeneID" id="25262983"/>
<evidence type="ECO:0000256" key="4">
    <source>
        <dbReference type="ARBA" id="ARBA00022737"/>
    </source>
</evidence>